<protein>
    <submittedName>
        <fullName evidence="2">Uncharacterized protein</fullName>
    </submittedName>
</protein>
<feature type="region of interest" description="Disordered" evidence="1">
    <location>
        <begin position="328"/>
        <end position="350"/>
    </location>
</feature>
<evidence type="ECO:0000313" key="3">
    <source>
        <dbReference type="Proteomes" id="UP000284842"/>
    </source>
</evidence>
<feature type="compositionally biased region" description="Basic and acidic residues" evidence="1">
    <location>
        <begin position="338"/>
        <end position="350"/>
    </location>
</feature>
<proteinExistence type="predicted"/>
<sequence>MDSSKGDKSPPSSPRHNQSHDIRRLLTTTRSKLHDREKTVQKENQDRENIRPSGSPLGGSPSDQHEQQMLCMMRERDFPPETSDGGNIPISGSNLESLLTRKRRRREIVRRIDEIDAALSLSSMSRGGTTFRLPETLDEGFILPSGSTLGVQNVQTPLHRHGLASSPIIRSQNFNGVMVPQRTIDGRYSAPFASGSGLRSPNPPSLHAPANTPTIDYSGTTQIETEGGQTRKRQRHRRRPRNDPVPAPLGAPPTTHYQLGIRDTGNEIMPETLYSLNILPSGRTRRPAPADYHPTMTTCQVGTMAGNEIRTHNPVPVVPLSKHFLDIANTPRVSPSPSRDEDRSTSDYRFHPYRTPSVVSSLGRSSVGLPYRRFPNSYTPRGHLKAATDLGFWRRDDKHILINFAKKFRKHPKDAFKQRELDCVFSKSGPLELANKQNELGILLELPSVHTITIRHLEDKRPKSYNESYPSRPDRYSKAVIIRSYLFPKGRISTLNTLVLHAYAGVPLVLILSSPQLLTLQLDKCTIPRVTMPSDKEVQEGFNLTKYISTGTRGNSRELLDLCTQLNRDNPKSFNIDGFSTYQESPIQAHISELDTTFTDIDNVAGPSGTA</sequence>
<feature type="region of interest" description="Disordered" evidence="1">
    <location>
        <begin position="190"/>
        <end position="256"/>
    </location>
</feature>
<evidence type="ECO:0000313" key="2">
    <source>
        <dbReference type="EMBL" id="PPR01944.1"/>
    </source>
</evidence>
<comment type="caution">
    <text evidence="2">The sequence shown here is derived from an EMBL/GenBank/DDBJ whole genome shotgun (WGS) entry which is preliminary data.</text>
</comment>
<feature type="compositionally biased region" description="Basic and acidic residues" evidence="1">
    <location>
        <begin position="32"/>
        <end position="50"/>
    </location>
</feature>
<feature type="compositionally biased region" description="Basic residues" evidence="1">
    <location>
        <begin position="230"/>
        <end position="240"/>
    </location>
</feature>
<gene>
    <name evidence="2" type="ORF">CVT24_001302</name>
</gene>
<keyword evidence="3" id="KW-1185">Reference proteome</keyword>
<dbReference type="Proteomes" id="UP000284842">
    <property type="component" value="Unassembled WGS sequence"/>
</dbReference>
<organism evidence="2 3">
    <name type="scientific">Panaeolus cyanescens</name>
    <dbReference type="NCBI Taxonomy" id="181874"/>
    <lineage>
        <taxon>Eukaryota</taxon>
        <taxon>Fungi</taxon>
        <taxon>Dikarya</taxon>
        <taxon>Basidiomycota</taxon>
        <taxon>Agaricomycotina</taxon>
        <taxon>Agaricomycetes</taxon>
        <taxon>Agaricomycetidae</taxon>
        <taxon>Agaricales</taxon>
        <taxon>Agaricineae</taxon>
        <taxon>Galeropsidaceae</taxon>
        <taxon>Panaeolus</taxon>
    </lineage>
</organism>
<evidence type="ECO:0000256" key="1">
    <source>
        <dbReference type="SAM" id="MobiDB-lite"/>
    </source>
</evidence>
<name>A0A409YG30_9AGAR</name>
<reference evidence="2 3" key="1">
    <citation type="journal article" date="2018" name="Evol. Lett.">
        <title>Horizontal gene cluster transfer increased hallucinogenic mushroom diversity.</title>
        <authorList>
            <person name="Reynolds H.T."/>
            <person name="Vijayakumar V."/>
            <person name="Gluck-Thaler E."/>
            <person name="Korotkin H.B."/>
            <person name="Matheny P.B."/>
            <person name="Slot J.C."/>
        </authorList>
    </citation>
    <scope>NUCLEOTIDE SEQUENCE [LARGE SCALE GENOMIC DNA]</scope>
    <source>
        <strain evidence="2 3">2629</strain>
    </source>
</reference>
<feature type="region of interest" description="Disordered" evidence="1">
    <location>
        <begin position="1"/>
        <end position="66"/>
    </location>
</feature>
<feature type="compositionally biased region" description="Low complexity" evidence="1">
    <location>
        <begin position="219"/>
        <end position="228"/>
    </location>
</feature>
<accession>A0A409YG30</accession>
<dbReference type="AlphaFoldDB" id="A0A409YG30"/>
<dbReference type="EMBL" id="NHTK01001200">
    <property type="protein sequence ID" value="PPR01944.1"/>
    <property type="molecule type" value="Genomic_DNA"/>
</dbReference>
<dbReference type="InParanoid" id="A0A409YG30"/>
<feature type="compositionally biased region" description="Low complexity" evidence="1">
    <location>
        <begin position="52"/>
        <end position="62"/>
    </location>
</feature>